<dbReference type="InterPro" id="IPR035897">
    <property type="entry name" value="Toll_tir_struct_dom_sf"/>
</dbReference>
<protein>
    <submittedName>
        <fullName evidence="2">TIR domain-containing protein</fullName>
    </submittedName>
</protein>
<dbReference type="InterPro" id="IPR000157">
    <property type="entry name" value="TIR_dom"/>
</dbReference>
<proteinExistence type="predicted"/>
<accession>A0A1M7UQC2</accession>
<dbReference type="EMBL" id="FRDN01000015">
    <property type="protein sequence ID" value="SHN85243.1"/>
    <property type="molecule type" value="Genomic_DNA"/>
</dbReference>
<reference evidence="3" key="1">
    <citation type="submission" date="2016-12" db="EMBL/GenBank/DDBJ databases">
        <authorList>
            <person name="Varghese N."/>
            <person name="Submissions S."/>
        </authorList>
    </citation>
    <scope>NUCLEOTIDE SEQUENCE [LARGE SCALE GENOMIC DNA]</scope>
    <source>
        <strain evidence="3">DSM 11544</strain>
    </source>
</reference>
<dbReference type="SUPFAM" id="SSF52200">
    <property type="entry name" value="Toll/Interleukin receptor TIR domain"/>
    <property type="match status" value="1"/>
</dbReference>
<dbReference type="SMART" id="SM00255">
    <property type="entry name" value="TIR"/>
    <property type="match status" value="1"/>
</dbReference>
<organism evidence="2 3">
    <name type="scientific">Desulfitobacterium chlororespirans DSM 11544</name>
    <dbReference type="NCBI Taxonomy" id="1121395"/>
    <lineage>
        <taxon>Bacteria</taxon>
        <taxon>Bacillati</taxon>
        <taxon>Bacillota</taxon>
        <taxon>Clostridia</taxon>
        <taxon>Eubacteriales</taxon>
        <taxon>Desulfitobacteriaceae</taxon>
        <taxon>Desulfitobacterium</taxon>
    </lineage>
</organism>
<dbReference type="GO" id="GO:0007165">
    <property type="term" value="P:signal transduction"/>
    <property type="evidence" value="ECO:0007669"/>
    <property type="project" value="InterPro"/>
</dbReference>
<feature type="domain" description="TIR" evidence="1">
    <location>
        <begin position="1"/>
        <end position="127"/>
    </location>
</feature>
<dbReference type="RefSeq" id="WP_072774569.1">
    <property type="nucleotide sequence ID" value="NZ_FRDN01000015.1"/>
</dbReference>
<dbReference type="Gene3D" id="3.40.50.10140">
    <property type="entry name" value="Toll/interleukin-1 receptor homology (TIR) domain"/>
    <property type="match status" value="1"/>
</dbReference>
<evidence type="ECO:0000259" key="1">
    <source>
        <dbReference type="PROSITE" id="PS50104"/>
    </source>
</evidence>
<keyword evidence="3" id="KW-1185">Reference proteome</keyword>
<evidence type="ECO:0000313" key="3">
    <source>
        <dbReference type="Proteomes" id="UP000184010"/>
    </source>
</evidence>
<name>A0A1M7UQC2_9FIRM</name>
<dbReference type="AlphaFoldDB" id="A0A1M7UQC2"/>
<gene>
    <name evidence="2" type="ORF">SAMN02745215_04393</name>
</gene>
<dbReference type="STRING" id="1121395.SAMN02745215_04393"/>
<dbReference type="Proteomes" id="UP000184010">
    <property type="component" value="Unassembled WGS sequence"/>
</dbReference>
<sequence>MPSIFLSHTSIDKPFVEKLARDLKRIGVNVWYDKWEIKTGDSITWKIEEGIRENEYLGIILSPEALNSEWVKSELGGAWVKQMQTKKVVVLPIYYRECQMPFFLIDRKYADFRVDYEQGFNELASIFGIKETQAITQDNWRKFTKNRKVDWKLYKIREFEQLVTALVDRAYDYNWSAWVGGTSNEYSITLYCSVKQENEYIHKHISIKLLGENNAYMASFKKQANPNNIKVSDFDTYIGNSVNACDEYVWRFMDDFNSAFGIPQEKPSYFTERFSRGNEIHEAAKEMIRKFNWYKGDKLY</sequence>
<dbReference type="Pfam" id="PF13676">
    <property type="entry name" value="TIR_2"/>
    <property type="match status" value="1"/>
</dbReference>
<evidence type="ECO:0000313" key="2">
    <source>
        <dbReference type="EMBL" id="SHN85243.1"/>
    </source>
</evidence>
<dbReference type="PROSITE" id="PS50104">
    <property type="entry name" value="TIR"/>
    <property type="match status" value="1"/>
</dbReference>